<evidence type="ECO:0000313" key="11">
    <source>
        <dbReference type="EMBL" id="CAF1402151.1"/>
    </source>
</evidence>
<evidence type="ECO:0000313" key="12">
    <source>
        <dbReference type="Proteomes" id="UP000663828"/>
    </source>
</evidence>
<gene>
    <name evidence="10" type="ORF">EDS130_LOCUS17945</name>
    <name evidence="11" type="ORF">XAT740_LOCUS34201</name>
</gene>
<evidence type="ECO:0000256" key="9">
    <source>
        <dbReference type="ARBA" id="ARBA00046435"/>
    </source>
</evidence>
<protein>
    <submittedName>
        <fullName evidence="10">Uncharacterized protein</fullName>
    </submittedName>
</protein>
<dbReference type="EMBL" id="CAJNOR010003322">
    <property type="protein sequence ID" value="CAF1402151.1"/>
    <property type="molecule type" value="Genomic_DNA"/>
</dbReference>
<evidence type="ECO:0000256" key="2">
    <source>
        <dbReference type="ARBA" id="ARBA00006875"/>
    </source>
</evidence>
<comment type="caution">
    <text evidence="10">The sequence shown here is derived from an EMBL/GenBank/DDBJ whole genome shotgun (WGS) entry which is preliminary data.</text>
</comment>
<keyword evidence="8" id="KW-0966">Cell projection</keyword>
<sequence length="268" mass="32011">MTTTNLLTELDIKEHGVIERWRYLQKSKEAKLKSKHSSIDQATLAQQIHDKNLRNKHEQTLSNAYACDQTKHDAIVQLLSNRQEHDRRRLAEDLNVFRAKYQQATDARESDLNLNDITQSINSSCLYFDGEDRNKPDRERKQKNQMTRWIVEQCRQKCLEIEEQRMTDRAYDYNQLAVVDHLKTLEAIQMKRRRQLSNNIKAFNQAEQKQCQRRVRETMEYEDKKQEITNMLTEEILTEKKYLSKFQFSTQHRLLIRPKDMSSSSSTR</sequence>
<name>A0A814LAH9_ADIRI</name>
<organism evidence="10 13">
    <name type="scientific">Adineta ricciae</name>
    <name type="common">Rotifer</name>
    <dbReference type="NCBI Taxonomy" id="249248"/>
    <lineage>
        <taxon>Eukaryota</taxon>
        <taxon>Metazoa</taxon>
        <taxon>Spiralia</taxon>
        <taxon>Gnathifera</taxon>
        <taxon>Rotifera</taxon>
        <taxon>Eurotatoria</taxon>
        <taxon>Bdelloidea</taxon>
        <taxon>Adinetida</taxon>
        <taxon>Adinetidae</taxon>
        <taxon>Adineta</taxon>
    </lineage>
</organism>
<dbReference type="Proteomes" id="UP000663852">
    <property type="component" value="Unassembled WGS sequence"/>
</dbReference>
<dbReference type="PANTHER" id="PTHR14517:SF6">
    <property type="entry name" value="RE41410P"/>
    <property type="match status" value="1"/>
</dbReference>
<dbReference type="PANTHER" id="PTHR14517">
    <property type="entry name" value="RIB43A-RELATED"/>
    <property type="match status" value="1"/>
</dbReference>
<keyword evidence="3" id="KW-0963">Cytoplasm</keyword>
<comment type="similarity">
    <text evidence="2">Belongs to the RIB43A family.</text>
</comment>
<comment type="subcellular location">
    <subcellularLocation>
        <location evidence="1">Cytoplasm</location>
        <location evidence="1">Cytoskeleton</location>
        <location evidence="1">Flagellum axoneme</location>
    </subcellularLocation>
</comment>
<reference evidence="10" key="1">
    <citation type="submission" date="2021-02" db="EMBL/GenBank/DDBJ databases">
        <authorList>
            <person name="Nowell W R."/>
        </authorList>
    </citation>
    <scope>NUCLEOTIDE SEQUENCE</scope>
</reference>
<dbReference type="Pfam" id="PF05914">
    <property type="entry name" value="RIB43A"/>
    <property type="match status" value="1"/>
</dbReference>
<evidence type="ECO:0000256" key="4">
    <source>
        <dbReference type="ARBA" id="ARBA00022846"/>
    </source>
</evidence>
<evidence type="ECO:0000313" key="13">
    <source>
        <dbReference type="Proteomes" id="UP000663852"/>
    </source>
</evidence>
<evidence type="ECO:0000256" key="1">
    <source>
        <dbReference type="ARBA" id="ARBA00004611"/>
    </source>
</evidence>
<evidence type="ECO:0000256" key="3">
    <source>
        <dbReference type="ARBA" id="ARBA00022490"/>
    </source>
</evidence>
<proteinExistence type="inferred from homology"/>
<keyword evidence="5" id="KW-0175">Coiled coil</keyword>
<keyword evidence="12" id="KW-1185">Reference proteome</keyword>
<comment type="subunit">
    <text evidence="9">Microtubule inner protein component of sperm flagellar doublet microtubules.</text>
</comment>
<evidence type="ECO:0000256" key="6">
    <source>
        <dbReference type="ARBA" id="ARBA00023069"/>
    </source>
</evidence>
<dbReference type="InterPro" id="IPR008805">
    <property type="entry name" value="RIB43A"/>
</dbReference>
<evidence type="ECO:0000256" key="7">
    <source>
        <dbReference type="ARBA" id="ARBA00023212"/>
    </source>
</evidence>
<keyword evidence="7" id="KW-0206">Cytoskeleton</keyword>
<dbReference type="OrthoDB" id="429119at2759"/>
<keyword evidence="4" id="KW-0282">Flagellum</keyword>
<dbReference type="EMBL" id="CAJNOJ010000082">
    <property type="protein sequence ID" value="CAF1061655.1"/>
    <property type="molecule type" value="Genomic_DNA"/>
</dbReference>
<evidence type="ECO:0000256" key="5">
    <source>
        <dbReference type="ARBA" id="ARBA00023054"/>
    </source>
</evidence>
<dbReference type="AlphaFoldDB" id="A0A814LAH9"/>
<keyword evidence="6" id="KW-0969">Cilium</keyword>
<evidence type="ECO:0000256" key="8">
    <source>
        <dbReference type="ARBA" id="ARBA00023273"/>
    </source>
</evidence>
<dbReference type="Proteomes" id="UP000663828">
    <property type="component" value="Unassembled WGS sequence"/>
</dbReference>
<evidence type="ECO:0000313" key="10">
    <source>
        <dbReference type="EMBL" id="CAF1061655.1"/>
    </source>
</evidence>
<accession>A0A814LAH9</accession>